<protein>
    <recommendedName>
        <fullName evidence="5">Pantothenate kinase</fullName>
    </recommendedName>
</protein>
<dbReference type="AlphaFoldDB" id="A0A0D3JAZ4"/>
<dbReference type="PANTHER" id="PTHR12280:SF30">
    <property type="entry name" value="FUMBLE"/>
    <property type="match status" value="1"/>
</dbReference>
<dbReference type="Proteomes" id="UP000013827">
    <property type="component" value="Unassembled WGS sequence"/>
</dbReference>
<dbReference type="STRING" id="2903.R1EIH9"/>
<dbReference type="InterPro" id="IPR043129">
    <property type="entry name" value="ATPase_NBD"/>
</dbReference>
<dbReference type="GO" id="GO:0015937">
    <property type="term" value="P:coenzyme A biosynthetic process"/>
    <property type="evidence" value="ECO:0007669"/>
    <property type="project" value="UniProtKB-KW"/>
</dbReference>
<dbReference type="GeneID" id="17266223"/>
<dbReference type="InterPro" id="IPR004567">
    <property type="entry name" value="Type_II_PanK"/>
</dbReference>
<feature type="region of interest" description="Disordered" evidence="1">
    <location>
        <begin position="396"/>
        <end position="419"/>
    </location>
</feature>
<dbReference type="GO" id="GO:0005634">
    <property type="term" value="C:nucleus"/>
    <property type="evidence" value="ECO:0007669"/>
    <property type="project" value="TreeGrafter"/>
</dbReference>
<dbReference type="KEGG" id="ehx:EMIHUDRAFT_117549"/>
<sequence>MMDTNNSSVTASLVVAPTVLLSLFLLQWTRWRRRRLDPDRLSERLRETYMKPHSGLELRIGLDIGGSLAKLTFLEKDGVKTPFLDFIKNSNTYGNSGVRDEALAVSMPELGGRMHFVRFETGHVRNAVELMKARGTEGGTANNLEAGFTTMYATGGGAHKFKGVIEESLGCELTACSELGTAAVTRRSVPLRTHDKEPRTSSERAAARGVVRVQRDLSGINFFPFLLCNVTSESQFERVSGTALGGGTFLGLCRRLTKAASFKEAPAMDMAEDGDARKVDMLDRAGLQLPGDLTASFFARALSAEPKASDADLCKALVVMISQNLAQIAHLNAQVHGLRRVFFTGARRGGREGGAEGRRTSREAQGWGNFLRGNDLAMRTIVYTLQRMPRVVVHGELGRRKRETRGPSLPPASSSRPLIRACGMPPGDLLLPVGAEPTEAVFFRHEGYFGAIGAYLEQCRNCASAAEQGR</sequence>
<dbReference type="PaxDb" id="2903-EOD20679"/>
<name>A0A0D3JAZ4_EMIH1</name>
<evidence type="ECO:0000313" key="3">
    <source>
        <dbReference type="EnsemblProtists" id="EOD20679"/>
    </source>
</evidence>
<keyword evidence="2" id="KW-1133">Transmembrane helix</keyword>
<dbReference type="SUPFAM" id="SSF53067">
    <property type="entry name" value="Actin-like ATPase domain"/>
    <property type="match status" value="2"/>
</dbReference>
<feature type="transmembrane region" description="Helical" evidence="2">
    <location>
        <begin position="6"/>
        <end position="26"/>
    </location>
</feature>
<evidence type="ECO:0008006" key="5">
    <source>
        <dbReference type="Google" id="ProtNLM"/>
    </source>
</evidence>
<reference evidence="4" key="1">
    <citation type="journal article" date="2013" name="Nature">
        <title>Pan genome of the phytoplankton Emiliania underpins its global distribution.</title>
        <authorList>
            <person name="Read B.A."/>
            <person name="Kegel J."/>
            <person name="Klute M.J."/>
            <person name="Kuo A."/>
            <person name="Lefebvre S.C."/>
            <person name="Maumus F."/>
            <person name="Mayer C."/>
            <person name="Miller J."/>
            <person name="Monier A."/>
            <person name="Salamov A."/>
            <person name="Young J."/>
            <person name="Aguilar M."/>
            <person name="Claverie J.M."/>
            <person name="Frickenhaus S."/>
            <person name="Gonzalez K."/>
            <person name="Herman E.K."/>
            <person name="Lin Y.C."/>
            <person name="Napier J."/>
            <person name="Ogata H."/>
            <person name="Sarno A.F."/>
            <person name="Shmutz J."/>
            <person name="Schroeder D."/>
            <person name="de Vargas C."/>
            <person name="Verret F."/>
            <person name="von Dassow P."/>
            <person name="Valentin K."/>
            <person name="Van de Peer Y."/>
            <person name="Wheeler G."/>
            <person name="Dacks J.B."/>
            <person name="Delwiche C.F."/>
            <person name="Dyhrman S.T."/>
            <person name="Glockner G."/>
            <person name="John U."/>
            <person name="Richards T."/>
            <person name="Worden A.Z."/>
            <person name="Zhang X."/>
            <person name="Grigoriev I.V."/>
            <person name="Allen A.E."/>
            <person name="Bidle K."/>
            <person name="Borodovsky M."/>
            <person name="Bowler C."/>
            <person name="Brownlee C."/>
            <person name="Cock J.M."/>
            <person name="Elias M."/>
            <person name="Gladyshev V.N."/>
            <person name="Groth M."/>
            <person name="Guda C."/>
            <person name="Hadaegh A."/>
            <person name="Iglesias-Rodriguez M.D."/>
            <person name="Jenkins J."/>
            <person name="Jones B.M."/>
            <person name="Lawson T."/>
            <person name="Leese F."/>
            <person name="Lindquist E."/>
            <person name="Lobanov A."/>
            <person name="Lomsadze A."/>
            <person name="Malik S.B."/>
            <person name="Marsh M.E."/>
            <person name="Mackinder L."/>
            <person name="Mock T."/>
            <person name="Mueller-Roeber B."/>
            <person name="Pagarete A."/>
            <person name="Parker M."/>
            <person name="Probert I."/>
            <person name="Quesneville H."/>
            <person name="Raines C."/>
            <person name="Rensing S.A."/>
            <person name="Riano-Pachon D.M."/>
            <person name="Richier S."/>
            <person name="Rokitta S."/>
            <person name="Shiraiwa Y."/>
            <person name="Soanes D.M."/>
            <person name="van der Giezen M."/>
            <person name="Wahlund T.M."/>
            <person name="Williams B."/>
            <person name="Wilson W."/>
            <person name="Wolfe G."/>
            <person name="Wurch L.L."/>
        </authorList>
    </citation>
    <scope>NUCLEOTIDE SEQUENCE</scope>
</reference>
<organism evidence="3 4">
    <name type="scientific">Emiliania huxleyi (strain CCMP1516)</name>
    <dbReference type="NCBI Taxonomy" id="280463"/>
    <lineage>
        <taxon>Eukaryota</taxon>
        <taxon>Haptista</taxon>
        <taxon>Haptophyta</taxon>
        <taxon>Prymnesiophyceae</taxon>
        <taxon>Isochrysidales</taxon>
        <taxon>Noelaerhabdaceae</taxon>
        <taxon>Emiliania</taxon>
    </lineage>
</organism>
<dbReference type="GO" id="GO:0005829">
    <property type="term" value="C:cytosol"/>
    <property type="evidence" value="ECO:0007669"/>
    <property type="project" value="TreeGrafter"/>
</dbReference>
<dbReference type="Gene3D" id="3.30.420.40">
    <property type="match status" value="1"/>
</dbReference>
<dbReference type="GO" id="GO:0005524">
    <property type="term" value="F:ATP binding"/>
    <property type="evidence" value="ECO:0007669"/>
    <property type="project" value="UniProtKB-KW"/>
</dbReference>
<dbReference type="HOGENOM" id="CLU_011154_3_0_1"/>
<evidence type="ECO:0000256" key="1">
    <source>
        <dbReference type="SAM" id="MobiDB-lite"/>
    </source>
</evidence>
<dbReference type="eggNOG" id="KOG2201">
    <property type="taxonomic scope" value="Eukaryota"/>
</dbReference>
<evidence type="ECO:0000256" key="2">
    <source>
        <dbReference type="SAM" id="Phobius"/>
    </source>
</evidence>
<accession>A0A0D3JAZ4</accession>
<proteinExistence type="predicted"/>
<keyword evidence="2" id="KW-0472">Membrane</keyword>
<keyword evidence="4" id="KW-1185">Reference proteome</keyword>
<keyword evidence="2" id="KW-0812">Transmembrane</keyword>
<evidence type="ECO:0000313" key="4">
    <source>
        <dbReference type="Proteomes" id="UP000013827"/>
    </source>
</evidence>
<dbReference type="RefSeq" id="XP_005773108.1">
    <property type="nucleotide sequence ID" value="XM_005773051.1"/>
</dbReference>
<reference evidence="3" key="2">
    <citation type="submission" date="2024-10" db="UniProtKB">
        <authorList>
            <consortium name="EnsemblProtists"/>
        </authorList>
    </citation>
    <scope>IDENTIFICATION</scope>
</reference>
<dbReference type="EnsemblProtists" id="EOD20679">
    <property type="protein sequence ID" value="EOD20679"/>
    <property type="gene ID" value="EMIHUDRAFT_117549"/>
</dbReference>
<dbReference type="Gene3D" id="3.30.420.510">
    <property type="match status" value="1"/>
</dbReference>
<dbReference type="PANTHER" id="PTHR12280">
    <property type="entry name" value="PANTOTHENATE KINASE"/>
    <property type="match status" value="1"/>
</dbReference>
<dbReference type="GO" id="GO:0004594">
    <property type="term" value="F:pantothenate kinase activity"/>
    <property type="evidence" value="ECO:0007669"/>
    <property type="project" value="TreeGrafter"/>
</dbReference>
<dbReference type="Pfam" id="PF03630">
    <property type="entry name" value="Fumble"/>
    <property type="match status" value="1"/>
</dbReference>